<reference evidence="1 2" key="1">
    <citation type="submission" date="2013-11" db="EMBL/GenBank/DDBJ databases">
        <title>Comparative genomics of Ignicoccus.</title>
        <authorList>
            <person name="Podar M."/>
        </authorList>
    </citation>
    <scope>NUCLEOTIDE SEQUENCE [LARGE SCALE GENOMIC DNA]</scope>
    <source>
        <strain evidence="1 2">DSM 13165</strain>
    </source>
</reference>
<dbReference type="AlphaFoldDB" id="A0A0U3EEE1"/>
<protein>
    <recommendedName>
        <fullName evidence="3">DUF2118 domain-containing protein</fullName>
    </recommendedName>
</protein>
<dbReference type="InterPro" id="IPR019217">
    <property type="entry name" value="DUF2118"/>
</dbReference>
<dbReference type="KEGG" id="iis:EYM_07940"/>
<keyword evidence="2" id="KW-1185">Reference proteome</keyword>
<name>A0A0U3EEE1_9CREN</name>
<gene>
    <name evidence="1" type="ORF">EYM_07940</name>
</gene>
<sequence>MSVYEFPKLFVEGIDGEEYLEITDNSAKISKEPSSPKLGKVPLEIDLEEIVDLLGERVKRSFAVYNPRKKVVIYVREGTPIKILRVDHKKVLIELSEGDEINLDSTYAHGITSKGEYRRFRSKVKGIVVLVHWKPLGGRDIYHVIVAERNAVKMVPLSDGKDY</sequence>
<accession>A0A0U3EEE1</accession>
<proteinExistence type="predicted"/>
<evidence type="ECO:0000313" key="1">
    <source>
        <dbReference type="EMBL" id="ALU12835.1"/>
    </source>
</evidence>
<dbReference type="Proteomes" id="UP000060778">
    <property type="component" value="Chromosome"/>
</dbReference>
<dbReference type="STRING" id="940295.EYM_07940"/>
<dbReference type="Pfam" id="PF09891">
    <property type="entry name" value="DUF2118"/>
    <property type="match status" value="1"/>
</dbReference>
<dbReference type="GeneID" id="30680959"/>
<dbReference type="OrthoDB" id="17793at2157"/>
<dbReference type="RefSeq" id="WP_075050539.1">
    <property type="nucleotide sequence ID" value="NZ_CP006867.1"/>
</dbReference>
<evidence type="ECO:0000313" key="2">
    <source>
        <dbReference type="Proteomes" id="UP000060778"/>
    </source>
</evidence>
<organism evidence="1 2">
    <name type="scientific">Ignicoccus islandicus DSM 13165</name>
    <dbReference type="NCBI Taxonomy" id="940295"/>
    <lineage>
        <taxon>Archaea</taxon>
        <taxon>Thermoproteota</taxon>
        <taxon>Thermoprotei</taxon>
        <taxon>Desulfurococcales</taxon>
        <taxon>Desulfurococcaceae</taxon>
        <taxon>Ignicoccus</taxon>
    </lineage>
</organism>
<dbReference type="EMBL" id="CP006867">
    <property type="protein sequence ID" value="ALU12835.1"/>
    <property type="molecule type" value="Genomic_DNA"/>
</dbReference>
<evidence type="ECO:0008006" key="3">
    <source>
        <dbReference type="Google" id="ProtNLM"/>
    </source>
</evidence>